<sequence>MAQNLFSVFIFFIVFRETLEASIVISILLGLVDQVVHNEPERVAGVEVIRMVAINQSSSLSTVDGSPSDASATASAQPDMGRRRLIRILKYQILLGGGMGFLIALALGAAFIGVWFTEASNLWEKSENVLQGVFQLIASIMIFVMGITLLKMDRGKATWRVKLQRSINNERRGRGAKTAKWALFVLPLVTVVREGIEAVVFVGGVSFSQTATSIPIAAIVGLICGLMCGFLIYQFASRTTLSLVLIITTNLILLIGAGLFSKAVESFQENAFDRLVGADPDVNGVGPGTYDVRGSVWALDCCNPDTRGWSIFNAVLGWQNNATQGSVLSYVFYWLAVITTLVYMKYNEGRTKIFGRESATGAHRRRLRLAKSEPARLPRLDAEVGAVASANS</sequence>
<name>A0ACB8B601_9AGAM</name>
<organism evidence="1 2">
    <name type="scientific">Leucogyrophana mollusca</name>
    <dbReference type="NCBI Taxonomy" id="85980"/>
    <lineage>
        <taxon>Eukaryota</taxon>
        <taxon>Fungi</taxon>
        <taxon>Dikarya</taxon>
        <taxon>Basidiomycota</taxon>
        <taxon>Agaricomycotina</taxon>
        <taxon>Agaricomycetes</taxon>
        <taxon>Agaricomycetidae</taxon>
        <taxon>Boletales</taxon>
        <taxon>Boletales incertae sedis</taxon>
        <taxon>Leucogyrophana</taxon>
    </lineage>
</organism>
<accession>A0ACB8B601</accession>
<dbReference type="EMBL" id="MU266566">
    <property type="protein sequence ID" value="KAH7920656.1"/>
    <property type="molecule type" value="Genomic_DNA"/>
</dbReference>
<evidence type="ECO:0000313" key="2">
    <source>
        <dbReference type="Proteomes" id="UP000790709"/>
    </source>
</evidence>
<comment type="caution">
    <text evidence="1">The sequence shown here is derived from an EMBL/GenBank/DDBJ whole genome shotgun (WGS) entry which is preliminary data.</text>
</comment>
<dbReference type="Proteomes" id="UP000790709">
    <property type="component" value="Unassembled WGS sequence"/>
</dbReference>
<gene>
    <name evidence="1" type="ORF">BV22DRAFT_1039578</name>
</gene>
<protein>
    <submittedName>
        <fullName evidence="1">Iron permease FTR1</fullName>
    </submittedName>
</protein>
<proteinExistence type="predicted"/>
<evidence type="ECO:0000313" key="1">
    <source>
        <dbReference type="EMBL" id="KAH7920656.1"/>
    </source>
</evidence>
<keyword evidence="2" id="KW-1185">Reference proteome</keyword>
<reference evidence="1" key="1">
    <citation type="journal article" date="2021" name="New Phytol.">
        <title>Evolutionary innovations through gain and loss of genes in the ectomycorrhizal Boletales.</title>
        <authorList>
            <person name="Wu G."/>
            <person name="Miyauchi S."/>
            <person name="Morin E."/>
            <person name="Kuo A."/>
            <person name="Drula E."/>
            <person name="Varga T."/>
            <person name="Kohler A."/>
            <person name="Feng B."/>
            <person name="Cao Y."/>
            <person name="Lipzen A."/>
            <person name="Daum C."/>
            <person name="Hundley H."/>
            <person name="Pangilinan J."/>
            <person name="Johnson J."/>
            <person name="Barry K."/>
            <person name="LaButti K."/>
            <person name="Ng V."/>
            <person name="Ahrendt S."/>
            <person name="Min B."/>
            <person name="Choi I.G."/>
            <person name="Park H."/>
            <person name="Plett J.M."/>
            <person name="Magnuson J."/>
            <person name="Spatafora J.W."/>
            <person name="Nagy L.G."/>
            <person name="Henrissat B."/>
            <person name="Grigoriev I.V."/>
            <person name="Yang Z.L."/>
            <person name="Xu J."/>
            <person name="Martin F.M."/>
        </authorList>
    </citation>
    <scope>NUCLEOTIDE SEQUENCE</scope>
    <source>
        <strain evidence="1">KUC20120723A-06</strain>
    </source>
</reference>